<gene>
    <name evidence="2" type="ORF">NST17_16445</name>
</gene>
<keyword evidence="3" id="KW-1185">Reference proteome</keyword>
<reference evidence="2 3" key="1">
    <citation type="submission" date="2024-03" db="EMBL/GenBank/DDBJ databases">
        <title>Bacilli Hybrid Assemblies.</title>
        <authorList>
            <person name="Kovac J."/>
        </authorList>
    </citation>
    <scope>NUCLEOTIDE SEQUENCE [LARGE SCALE GENOMIC DNA]</scope>
    <source>
        <strain evidence="2 3">FSL M8-0022</strain>
    </source>
</reference>
<accession>A0ABU9K0Z9</accession>
<proteinExistence type="predicted"/>
<dbReference type="InterPro" id="IPR002525">
    <property type="entry name" value="Transp_IS110-like_N"/>
</dbReference>
<evidence type="ECO:0000259" key="1">
    <source>
        <dbReference type="Pfam" id="PF01548"/>
    </source>
</evidence>
<dbReference type="Proteomes" id="UP001459714">
    <property type="component" value="Unassembled WGS sequence"/>
</dbReference>
<dbReference type="EMBL" id="JBBYAK010000001">
    <property type="protein sequence ID" value="MEL3958750.1"/>
    <property type="molecule type" value="Genomic_DNA"/>
</dbReference>
<dbReference type="PANTHER" id="PTHR33055:SF3">
    <property type="entry name" value="PUTATIVE TRANSPOSASE FOR IS117-RELATED"/>
    <property type="match status" value="1"/>
</dbReference>
<protein>
    <submittedName>
        <fullName evidence="2">Transposase</fullName>
    </submittedName>
</protein>
<sequence>MNQKINKMDYLYVGVDLHKKKHVAVLCNCVFDKIATFKIENTPSKFPEFINKLEKYRKGQNVIFGLEDVSFYGRSFAKFLIQQDYIVKEVNSSYTKKKRKSGTNRNKTDEIDALAICKNLITEYENLPFANPKDIYWTIKQTLSIRNNYVQMMANIKVSLHNLLVHNYPNYKSFFKDFDSKTSRGFFATFPNPDLLMDMDKDELLNVLKQFNKSTPTKKAEEILERFLDRIVSALSILLSAFSE</sequence>
<dbReference type="Pfam" id="PF01548">
    <property type="entry name" value="DEDD_Tnp_IS110"/>
    <property type="match status" value="1"/>
</dbReference>
<evidence type="ECO:0000313" key="3">
    <source>
        <dbReference type="Proteomes" id="UP001459714"/>
    </source>
</evidence>
<dbReference type="InterPro" id="IPR047650">
    <property type="entry name" value="Transpos_IS110"/>
</dbReference>
<dbReference type="PANTHER" id="PTHR33055">
    <property type="entry name" value="TRANSPOSASE FOR INSERTION SEQUENCE ELEMENT IS1111A"/>
    <property type="match status" value="1"/>
</dbReference>
<feature type="domain" description="Transposase IS110-like N-terminal" evidence="1">
    <location>
        <begin position="13"/>
        <end position="169"/>
    </location>
</feature>
<dbReference type="RefSeq" id="WP_328169296.1">
    <property type="nucleotide sequence ID" value="NZ_JAROAO010000207.1"/>
</dbReference>
<evidence type="ECO:0000313" key="2">
    <source>
        <dbReference type="EMBL" id="MEL3958750.1"/>
    </source>
</evidence>
<name>A0ABU9K0Z9_9BACI</name>
<comment type="caution">
    <text evidence="2">The sequence shown here is derived from an EMBL/GenBank/DDBJ whole genome shotgun (WGS) entry which is preliminary data.</text>
</comment>
<organism evidence="2 3">
    <name type="scientific">Caldifermentibacillus hisashii</name>
    <dbReference type="NCBI Taxonomy" id="996558"/>
    <lineage>
        <taxon>Bacteria</taxon>
        <taxon>Bacillati</taxon>
        <taxon>Bacillota</taxon>
        <taxon>Bacilli</taxon>
        <taxon>Bacillales</taxon>
        <taxon>Bacillaceae</taxon>
        <taxon>Caldifermentibacillus</taxon>
    </lineage>
</organism>